<dbReference type="CDD" id="cd00091">
    <property type="entry name" value="NUC"/>
    <property type="match status" value="1"/>
</dbReference>
<evidence type="ECO:0000256" key="4">
    <source>
        <dbReference type="ARBA" id="ARBA00022801"/>
    </source>
</evidence>
<dbReference type="Gene3D" id="3.40.570.10">
    <property type="entry name" value="Extracellular Endonuclease, subunit A"/>
    <property type="match status" value="1"/>
</dbReference>
<dbReference type="PRINTS" id="PR00839">
    <property type="entry name" value="V8PROTEASE"/>
</dbReference>
<evidence type="ECO:0000313" key="12">
    <source>
        <dbReference type="EMBL" id="EFM11043.1"/>
    </source>
</evidence>
<sequence length="546" mass="61954">MLDTHDNLALERVLGLSDIFPIHYLEKGLQVAKSICRIVIKDDSGRSIGYGTGFLVAPTLLLTNNHVFPNTETALRSSAQFNYELDLQFNARVVQEFRFQPNELFITNQDLDFTLVAVQPISISGARIQEFGYLPLIKQTGKALLGEYVSIIQHPKGDYKAVVIRENKITDMLDHFIHYSADTEPGSSGSTVFNDQWQVIALHHSGVPDPNHDGQFIANEGVRISSILNDIEQKKPTLSTKQQTLLQGLGEEIAFATQPIDNDESVVAEDFDIERFEAMTGYDPQFLGERNTIAHPTLRSDLKADVAELNNGNGSILNYTHFSIVMSKSRRLAFYTVVNIDGKQLKDVGRSDNWRYDPRIDRKYQVGNELYQQNPFDRGHLVRRRDPIWGPDAATANDDTFHFTNCSPQHERFNQNPELWLGLEDYILHHTDNNKMKATVFNGPVFRENDIVYRGIKIPEEYWKVAVMVKDNGETSATAYLVSQKELIRNLEAEPFGAFRTFQVKVSLIESMTGLNFGELSKFDPLERTEATTLGHLLERVEDIQL</sequence>
<keyword evidence="4 9" id="KW-0378">Hydrolase</keyword>
<evidence type="ECO:0000256" key="8">
    <source>
        <dbReference type="PIRSR" id="PIRSR640255-2"/>
    </source>
</evidence>
<dbReference type="Pfam" id="PF01223">
    <property type="entry name" value="Endonuclease_NS"/>
    <property type="match status" value="1"/>
</dbReference>
<evidence type="ECO:0000313" key="13">
    <source>
        <dbReference type="Proteomes" id="UP000005387"/>
    </source>
</evidence>
<keyword evidence="5 9" id="KW-0720">Serine protease</keyword>
<dbReference type="InterPro" id="IPR009003">
    <property type="entry name" value="Peptidase_S1_PA"/>
</dbReference>
<dbReference type="InterPro" id="IPR008256">
    <property type="entry name" value="Peptidase_S1B"/>
</dbReference>
<dbReference type="InterPro" id="IPR044925">
    <property type="entry name" value="His-Me_finger_sf"/>
</dbReference>
<dbReference type="InterPro" id="IPR040255">
    <property type="entry name" value="Non-specific_endonuclease"/>
</dbReference>
<dbReference type="GO" id="GO:0003676">
    <property type="term" value="F:nucleic acid binding"/>
    <property type="evidence" value="ECO:0007669"/>
    <property type="project" value="InterPro"/>
</dbReference>
<dbReference type="InterPro" id="IPR020821">
    <property type="entry name" value="ENPP1-3/EXOG-like_nuc-like"/>
</dbReference>
<reference evidence="12 13" key="1">
    <citation type="submission" date="2010-07" db="EMBL/GenBank/DDBJ databases">
        <title>The draft genome of Paenibacillus curdlanolyticus YK9.</title>
        <authorList>
            <consortium name="US DOE Joint Genome Institute (JGI-PGF)"/>
            <person name="Lucas S."/>
            <person name="Copeland A."/>
            <person name="Lapidus A."/>
            <person name="Cheng J.-F."/>
            <person name="Bruce D."/>
            <person name="Goodwin L."/>
            <person name="Pitluck S."/>
            <person name="Land M.L."/>
            <person name="Hauser L."/>
            <person name="Chang Y.-J."/>
            <person name="Jeffries C."/>
            <person name="Anderson I.J."/>
            <person name="Johnson E."/>
            <person name="Loganathan U."/>
            <person name="Mulhopadhyay B."/>
            <person name="Kyrpides N."/>
            <person name="Woyke T.J."/>
        </authorList>
    </citation>
    <scope>NUCLEOTIDE SEQUENCE [LARGE SCALE GENOMIC DNA]</scope>
    <source>
        <strain evidence="12 13">YK9</strain>
    </source>
</reference>
<dbReference type="STRING" id="717606.PaecuDRAFT_2296"/>
<dbReference type="InterPro" id="IPR044929">
    <property type="entry name" value="DNA/RNA_non-sp_Endonuclease_sf"/>
</dbReference>
<evidence type="ECO:0000256" key="6">
    <source>
        <dbReference type="PIRSR" id="PIRSR608256-1"/>
    </source>
</evidence>
<keyword evidence="8" id="KW-0479">Metal-binding</keyword>
<keyword evidence="13" id="KW-1185">Reference proteome</keyword>
<dbReference type="PANTHER" id="PTHR13966">
    <property type="entry name" value="ENDONUCLEASE RELATED"/>
    <property type="match status" value="1"/>
</dbReference>
<feature type="active site" description="Charge relay system" evidence="6">
    <location>
        <position position="112"/>
    </location>
</feature>
<dbReference type="InterPro" id="IPR001604">
    <property type="entry name" value="Endo_G_ENPP1-like_dom"/>
</dbReference>
<keyword evidence="12" id="KW-0255">Endonuclease</keyword>
<dbReference type="GO" id="GO:0046872">
    <property type="term" value="F:metal ion binding"/>
    <property type="evidence" value="ECO:0007669"/>
    <property type="project" value="UniProtKB-KW"/>
</dbReference>
<dbReference type="GO" id="GO:0008236">
    <property type="term" value="F:serine-type peptidase activity"/>
    <property type="evidence" value="ECO:0007669"/>
    <property type="project" value="UniProtKB-KW"/>
</dbReference>
<dbReference type="EMBL" id="AEDD01000005">
    <property type="protein sequence ID" value="EFM11043.1"/>
    <property type="molecule type" value="Genomic_DNA"/>
</dbReference>
<dbReference type="InterPro" id="IPR043504">
    <property type="entry name" value="Peptidase_S1_PA_chymotrypsin"/>
</dbReference>
<evidence type="ECO:0000256" key="7">
    <source>
        <dbReference type="PIRSR" id="PIRSR640255-1"/>
    </source>
</evidence>
<dbReference type="GO" id="GO:0006508">
    <property type="term" value="P:proteolysis"/>
    <property type="evidence" value="ECO:0007669"/>
    <property type="project" value="UniProtKB-KW"/>
</dbReference>
<dbReference type="GO" id="GO:0004519">
    <property type="term" value="F:endonuclease activity"/>
    <property type="evidence" value="ECO:0007669"/>
    <property type="project" value="UniProtKB-KW"/>
</dbReference>
<dbReference type="Gene3D" id="2.40.10.10">
    <property type="entry name" value="Trypsin-like serine proteases"/>
    <property type="match status" value="2"/>
</dbReference>
<dbReference type="EC" id="3.4.21.-" evidence="9"/>
<dbReference type="PANTHER" id="PTHR13966:SF5">
    <property type="entry name" value="ENDONUCLEASE G, MITOCHONDRIAL"/>
    <property type="match status" value="1"/>
</dbReference>
<keyword evidence="2 9" id="KW-0645">Protease</keyword>
<dbReference type="AlphaFoldDB" id="E0I9F9"/>
<evidence type="ECO:0000256" key="3">
    <source>
        <dbReference type="ARBA" id="ARBA00022729"/>
    </source>
</evidence>
<evidence type="ECO:0000256" key="5">
    <source>
        <dbReference type="ARBA" id="ARBA00022825"/>
    </source>
</evidence>
<evidence type="ECO:0000259" key="10">
    <source>
        <dbReference type="SMART" id="SM00477"/>
    </source>
</evidence>
<dbReference type="Proteomes" id="UP000005387">
    <property type="component" value="Unassembled WGS sequence"/>
</dbReference>
<dbReference type="SMART" id="SM00892">
    <property type="entry name" value="Endonuclease_NS"/>
    <property type="match status" value="1"/>
</dbReference>
<keyword evidence="3" id="KW-0732">Signal</keyword>
<organism evidence="12 13">
    <name type="scientific">Paenibacillus curdlanolyticus YK9</name>
    <dbReference type="NCBI Taxonomy" id="717606"/>
    <lineage>
        <taxon>Bacteria</taxon>
        <taxon>Bacillati</taxon>
        <taxon>Bacillota</taxon>
        <taxon>Bacilli</taxon>
        <taxon>Bacillales</taxon>
        <taxon>Paenibacillaceae</taxon>
        <taxon>Paenibacillus</taxon>
    </lineage>
</organism>
<gene>
    <name evidence="12" type="ORF">PaecuDRAFT_2296</name>
</gene>
<feature type="active site" description="Proton acceptor" evidence="7">
    <location>
        <position position="380"/>
    </location>
</feature>
<dbReference type="SUPFAM" id="SSF54060">
    <property type="entry name" value="His-Me finger endonucleases"/>
    <property type="match status" value="1"/>
</dbReference>
<accession>E0I9F9</accession>
<comment type="similarity">
    <text evidence="1 9">Belongs to the peptidase S1B family.</text>
</comment>
<protein>
    <recommendedName>
        <fullName evidence="9">Serine protease</fullName>
        <ecNumber evidence="9">3.4.21.-</ecNumber>
    </recommendedName>
</protein>
<evidence type="ECO:0000256" key="9">
    <source>
        <dbReference type="RuleBase" id="RU004296"/>
    </source>
</evidence>
<feature type="domain" description="ENPP1-3/EXOG-like endonuclease/phosphodiesterase" evidence="10">
    <location>
        <begin position="319"/>
        <end position="526"/>
    </location>
</feature>
<dbReference type="SMART" id="SM00477">
    <property type="entry name" value="NUC"/>
    <property type="match status" value="1"/>
</dbReference>
<keyword evidence="12" id="KW-0540">Nuclease</keyword>
<feature type="domain" description="DNA/RNA non-specific endonuclease/pyrophosphatase/phosphodiesterase" evidence="11">
    <location>
        <begin position="318"/>
        <end position="524"/>
    </location>
</feature>
<feature type="active site" description="Charge relay system" evidence="6">
    <location>
        <position position="188"/>
    </location>
</feature>
<dbReference type="eggNOG" id="COG3591">
    <property type="taxonomic scope" value="Bacteria"/>
</dbReference>
<evidence type="ECO:0000256" key="1">
    <source>
        <dbReference type="ARBA" id="ARBA00008764"/>
    </source>
</evidence>
<dbReference type="eggNOG" id="COG1864">
    <property type="taxonomic scope" value="Bacteria"/>
</dbReference>
<evidence type="ECO:0000259" key="11">
    <source>
        <dbReference type="SMART" id="SM00892"/>
    </source>
</evidence>
<dbReference type="SUPFAM" id="SSF50494">
    <property type="entry name" value="Trypsin-like serine proteases"/>
    <property type="match status" value="1"/>
</dbReference>
<dbReference type="Pfam" id="PF13365">
    <property type="entry name" value="Trypsin_2"/>
    <property type="match status" value="1"/>
</dbReference>
<evidence type="ECO:0000256" key="2">
    <source>
        <dbReference type="ARBA" id="ARBA00022670"/>
    </source>
</evidence>
<feature type="binding site" evidence="8">
    <location>
        <position position="414"/>
    </location>
    <ligand>
        <name>Mg(2+)</name>
        <dbReference type="ChEBI" id="CHEBI:18420"/>
        <note>catalytic</note>
    </ligand>
</feature>
<feature type="active site" description="Charge relay system" evidence="6">
    <location>
        <position position="66"/>
    </location>
</feature>
<proteinExistence type="inferred from homology"/>
<name>E0I9F9_9BACL</name>